<organism evidence="2">
    <name type="scientific">Rhizophora mucronata</name>
    <name type="common">Asiatic mangrove</name>
    <dbReference type="NCBI Taxonomy" id="61149"/>
    <lineage>
        <taxon>Eukaryota</taxon>
        <taxon>Viridiplantae</taxon>
        <taxon>Streptophyta</taxon>
        <taxon>Embryophyta</taxon>
        <taxon>Tracheophyta</taxon>
        <taxon>Spermatophyta</taxon>
        <taxon>Magnoliopsida</taxon>
        <taxon>eudicotyledons</taxon>
        <taxon>Gunneridae</taxon>
        <taxon>Pentapetalae</taxon>
        <taxon>rosids</taxon>
        <taxon>fabids</taxon>
        <taxon>Malpighiales</taxon>
        <taxon>Rhizophoraceae</taxon>
        <taxon>Rhizophora</taxon>
    </lineage>
</organism>
<dbReference type="AlphaFoldDB" id="A0A2P2Q9W0"/>
<name>A0A2P2Q9W0_RHIMU</name>
<evidence type="ECO:0000256" key="1">
    <source>
        <dbReference type="SAM" id="Phobius"/>
    </source>
</evidence>
<dbReference type="EMBL" id="GGEC01083306">
    <property type="protein sequence ID" value="MBX63790.1"/>
    <property type="molecule type" value="Transcribed_RNA"/>
</dbReference>
<accession>A0A2P2Q9W0</accession>
<protein>
    <submittedName>
        <fullName evidence="2">Uncharacterized protein</fullName>
    </submittedName>
</protein>
<feature type="transmembrane region" description="Helical" evidence="1">
    <location>
        <begin position="6"/>
        <end position="27"/>
    </location>
</feature>
<keyword evidence="1" id="KW-1133">Transmembrane helix</keyword>
<proteinExistence type="predicted"/>
<keyword evidence="1" id="KW-0812">Transmembrane</keyword>
<reference evidence="2" key="1">
    <citation type="submission" date="2018-02" db="EMBL/GenBank/DDBJ databases">
        <title>Rhizophora mucronata_Transcriptome.</title>
        <authorList>
            <person name="Meera S.P."/>
            <person name="Sreeshan A."/>
            <person name="Augustine A."/>
        </authorList>
    </citation>
    <scope>NUCLEOTIDE SEQUENCE</scope>
    <source>
        <tissue evidence="2">Leaf</tissue>
    </source>
</reference>
<keyword evidence="1" id="KW-0472">Membrane</keyword>
<sequence length="31" mass="3603">MQSYTSKFFLLAVHLYISVISIMICVIQCNH</sequence>
<evidence type="ECO:0000313" key="2">
    <source>
        <dbReference type="EMBL" id="MBX63790.1"/>
    </source>
</evidence>